<evidence type="ECO:0000313" key="5">
    <source>
        <dbReference type="EMBL" id="KST68238.1"/>
    </source>
</evidence>
<evidence type="ECO:0000256" key="1">
    <source>
        <dbReference type="ARBA" id="ARBA00022737"/>
    </source>
</evidence>
<protein>
    <recommendedName>
        <fullName evidence="3">Sulfurtransferase</fullName>
    </recommendedName>
</protein>
<dbReference type="PROSITE" id="PS00683">
    <property type="entry name" value="RHODANESE_2"/>
    <property type="match status" value="1"/>
</dbReference>
<evidence type="ECO:0000256" key="2">
    <source>
        <dbReference type="ARBA" id="ARBA00047549"/>
    </source>
</evidence>
<evidence type="ECO:0000259" key="4">
    <source>
        <dbReference type="PROSITE" id="PS50206"/>
    </source>
</evidence>
<accession>A0A0V7ZUU0</accession>
<name>A0A0V7ZUU0_9CYAN</name>
<dbReference type="InterPro" id="IPR001307">
    <property type="entry name" value="Thiosulphate_STrfase_CS"/>
</dbReference>
<dbReference type="AlphaFoldDB" id="A0A0V7ZUU0"/>
<dbReference type="OrthoDB" id="9770030at2"/>
<dbReference type="CDD" id="cd01448">
    <property type="entry name" value="TST_Repeat_1"/>
    <property type="match status" value="1"/>
</dbReference>
<feature type="domain" description="Rhodanese" evidence="4">
    <location>
        <begin position="158"/>
        <end position="276"/>
    </location>
</feature>
<dbReference type="CDD" id="cd01449">
    <property type="entry name" value="TST_Repeat_2"/>
    <property type="match status" value="1"/>
</dbReference>
<keyword evidence="1" id="KW-0677">Repeat</keyword>
<evidence type="ECO:0000313" key="6">
    <source>
        <dbReference type="Proteomes" id="UP000053372"/>
    </source>
</evidence>
<dbReference type="PROSITE" id="PS50206">
    <property type="entry name" value="RHODANESE_3"/>
    <property type="match status" value="2"/>
</dbReference>
<sequence length="277" mass="31693">MNNYAHPEVLVDTQWLAEHLDDPNLRIVEVDMSPEPYQNNHIPGAVFWNIFADLLLPDMRINLNVSAMEKLLSRSGITNDMTIVAYGSYPGTGAWIFWLLKLFGHQDIRVLNGGHQKWVVEGHPVTAELSNFPPTRYHAKPLDDNLRVFHNEIQESIDDPSRVILDVRTIEEYQGEQFLMKPPEGKERAGHIPGSVHLEHVLTLNEDGTFKSFDELKALYSSNGITLDKEVFPYCAIGGRSGYTWFVLKYLLGYPKVRNYDGSWNEWSRLPDVAIEK</sequence>
<keyword evidence="6" id="KW-1185">Reference proteome</keyword>
<dbReference type="InterPro" id="IPR001763">
    <property type="entry name" value="Rhodanese-like_dom"/>
</dbReference>
<proteinExistence type="predicted"/>
<dbReference type="PANTHER" id="PTHR43855">
    <property type="entry name" value="THIOSULFATE SULFURTRANSFERASE"/>
    <property type="match status" value="1"/>
</dbReference>
<gene>
    <name evidence="5" type="ORF">BC008_00310</name>
</gene>
<dbReference type="Gene3D" id="3.40.250.10">
    <property type="entry name" value="Rhodanese-like domain"/>
    <property type="match status" value="2"/>
</dbReference>
<comment type="caution">
    <text evidence="5">The sequence shown here is derived from an EMBL/GenBank/DDBJ whole genome shotgun (WGS) entry which is preliminary data.</text>
</comment>
<dbReference type="Pfam" id="PF00581">
    <property type="entry name" value="Rhodanese"/>
    <property type="match status" value="2"/>
</dbReference>
<evidence type="ECO:0000256" key="3">
    <source>
        <dbReference type="RuleBase" id="RU000507"/>
    </source>
</evidence>
<reference evidence="5 6" key="1">
    <citation type="journal article" date="2015" name="Genome Announc.">
        <title>Draft Genome of the Euendolithic (true boring) Cyanobacterium Mastigocoleus testarum strain BC008.</title>
        <authorList>
            <person name="Guida B.S."/>
            <person name="Garcia-Pichel F."/>
        </authorList>
    </citation>
    <scope>NUCLEOTIDE SEQUENCE [LARGE SCALE GENOMIC DNA]</scope>
    <source>
        <strain evidence="5 6">BC008</strain>
    </source>
</reference>
<dbReference type="InterPro" id="IPR051126">
    <property type="entry name" value="Thiosulfate_sulfurtransferase"/>
</dbReference>
<dbReference type="InterPro" id="IPR036873">
    <property type="entry name" value="Rhodanese-like_dom_sf"/>
</dbReference>
<dbReference type="SMART" id="SM00450">
    <property type="entry name" value="RHOD"/>
    <property type="match status" value="2"/>
</dbReference>
<organism evidence="5 6">
    <name type="scientific">Mastigocoleus testarum BC008</name>
    <dbReference type="NCBI Taxonomy" id="371196"/>
    <lineage>
        <taxon>Bacteria</taxon>
        <taxon>Bacillati</taxon>
        <taxon>Cyanobacteriota</taxon>
        <taxon>Cyanophyceae</taxon>
        <taxon>Nostocales</taxon>
        <taxon>Hapalosiphonaceae</taxon>
        <taxon>Mastigocoleus</taxon>
    </lineage>
</organism>
<dbReference type="EMBL" id="LMTZ01000075">
    <property type="protein sequence ID" value="KST68238.1"/>
    <property type="molecule type" value="Genomic_DNA"/>
</dbReference>
<dbReference type="PANTHER" id="PTHR43855:SF1">
    <property type="entry name" value="THIOSULFATE SULFURTRANSFERASE"/>
    <property type="match status" value="1"/>
</dbReference>
<comment type="catalytic activity">
    <reaction evidence="2">
        <text>thiosulfate + hydrogen cyanide = thiocyanate + sulfite + 2 H(+)</text>
        <dbReference type="Rhea" id="RHEA:16881"/>
        <dbReference type="ChEBI" id="CHEBI:15378"/>
        <dbReference type="ChEBI" id="CHEBI:17359"/>
        <dbReference type="ChEBI" id="CHEBI:18022"/>
        <dbReference type="ChEBI" id="CHEBI:18407"/>
        <dbReference type="ChEBI" id="CHEBI:33542"/>
        <dbReference type="EC" id="2.8.1.1"/>
    </reaction>
</comment>
<feature type="domain" description="Rhodanese" evidence="4">
    <location>
        <begin position="21"/>
        <end position="127"/>
    </location>
</feature>
<dbReference type="Proteomes" id="UP000053372">
    <property type="component" value="Unassembled WGS sequence"/>
</dbReference>
<keyword evidence="3 5" id="KW-0808">Transferase</keyword>
<dbReference type="GO" id="GO:0004792">
    <property type="term" value="F:thiosulfate-cyanide sulfurtransferase activity"/>
    <property type="evidence" value="ECO:0007669"/>
    <property type="project" value="UniProtKB-EC"/>
</dbReference>
<dbReference type="RefSeq" id="WP_027845113.1">
    <property type="nucleotide sequence ID" value="NZ_LMTZ01000075.1"/>
</dbReference>
<dbReference type="SUPFAM" id="SSF52821">
    <property type="entry name" value="Rhodanese/Cell cycle control phosphatase"/>
    <property type="match status" value="2"/>
</dbReference>